<dbReference type="PANTHER" id="PTHR48228:SF5">
    <property type="entry name" value="ALPHA-METHYLACYL-COA RACEMASE"/>
    <property type="match status" value="1"/>
</dbReference>
<keyword evidence="4" id="KW-1185">Reference proteome</keyword>
<organism evidence="3 4">
    <name type="scientific">Thelonectria olida</name>
    <dbReference type="NCBI Taxonomy" id="1576542"/>
    <lineage>
        <taxon>Eukaryota</taxon>
        <taxon>Fungi</taxon>
        <taxon>Dikarya</taxon>
        <taxon>Ascomycota</taxon>
        <taxon>Pezizomycotina</taxon>
        <taxon>Sordariomycetes</taxon>
        <taxon>Hypocreomycetidae</taxon>
        <taxon>Hypocreales</taxon>
        <taxon>Nectriaceae</taxon>
        <taxon>Thelonectria</taxon>
    </lineage>
</organism>
<dbReference type="Gene3D" id="3.30.1540.10">
    <property type="entry name" value="formyl-coa transferase, domain 3"/>
    <property type="match status" value="1"/>
</dbReference>
<protein>
    <submittedName>
        <fullName evidence="3">CoA-transferase family III domain-containing protein</fullName>
    </submittedName>
</protein>
<dbReference type="Pfam" id="PF02515">
    <property type="entry name" value="CoA_transf_3"/>
    <property type="match status" value="1"/>
</dbReference>
<evidence type="ECO:0000313" key="3">
    <source>
        <dbReference type="EMBL" id="KAH6892098.1"/>
    </source>
</evidence>
<dbReference type="Gene3D" id="3.40.50.10540">
    <property type="entry name" value="Crotonobetainyl-coa:carnitine coa-transferase, domain 1"/>
    <property type="match status" value="1"/>
</dbReference>
<dbReference type="PANTHER" id="PTHR48228">
    <property type="entry name" value="SUCCINYL-COA--D-CITRAMALATE COA-TRANSFERASE"/>
    <property type="match status" value="1"/>
</dbReference>
<evidence type="ECO:0000256" key="2">
    <source>
        <dbReference type="SAM" id="MobiDB-lite"/>
    </source>
</evidence>
<dbReference type="InterPro" id="IPR050509">
    <property type="entry name" value="CoA-transferase_III"/>
</dbReference>
<dbReference type="Proteomes" id="UP000777438">
    <property type="component" value="Unassembled WGS sequence"/>
</dbReference>
<comment type="similarity">
    <text evidence="1">Belongs to the CoA-transferase III family.</text>
</comment>
<sequence length="409" mass="43489">MASLPPLHGIKVLEFAGLAPGPFAGMLLADAGASVLRIDRAQPGTSHGFGRRALPTEDMLARHKASIAVDLKAPRGVALIKRLAATADVVIDPFRPGVLEKLGLGPEVLCEVNPRLIYGRMTGFRRDGKYAAMAGHDINYLAVSGALALLGREGEKPHPPWNILADFAGGGAVLFQGVLMAVIARQTSGRGQVVEANMVDGASYLATFPRMALKTPLGDKGRGNNLLDGGSPFYDTYETADGKYVAVGALEPQFFAALIRGLGLEGQGWEEKRGDVREWPALRRVFTDVFASRTRSEWEAVFDGTDACCTPVLEYAELESQEGREGDQRPAVTLRETPCLAVQEGAGLKDAAQYGQGSGVPGDGYEGRPLSPGSGGEGVLRDWVGWQDGREYEVKGGGLVLKDGETSKL</sequence>
<dbReference type="InterPro" id="IPR044855">
    <property type="entry name" value="CoA-Trfase_III_dom3_sf"/>
</dbReference>
<name>A0A9P8W633_9HYPO</name>
<evidence type="ECO:0000313" key="4">
    <source>
        <dbReference type="Proteomes" id="UP000777438"/>
    </source>
</evidence>
<dbReference type="InterPro" id="IPR003673">
    <property type="entry name" value="CoA-Trfase_fam_III"/>
</dbReference>
<gene>
    <name evidence="3" type="ORF">B0T10DRAFT_528003</name>
</gene>
<evidence type="ECO:0000256" key="1">
    <source>
        <dbReference type="ARBA" id="ARBA00008383"/>
    </source>
</evidence>
<dbReference type="EMBL" id="JAGPYM010000007">
    <property type="protein sequence ID" value="KAH6892098.1"/>
    <property type="molecule type" value="Genomic_DNA"/>
</dbReference>
<comment type="caution">
    <text evidence="3">The sequence shown here is derived from an EMBL/GenBank/DDBJ whole genome shotgun (WGS) entry which is preliminary data.</text>
</comment>
<reference evidence="3 4" key="1">
    <citation type="journal article" date="2021" name="Nat. Commun.">
        <title>Genetic determinants of endophytism in the Arabidopsis root mycobiome.</title>
        <authorList>
            <person name="Mesny F."/>
            <person name="Miyauchi S."/>
            <person name="Thiergart T."/>
            <person name="Pickel B."/>
            <person name="Atanasova L."/>
            <person name="Karlsson M."/>
            <person name="Huettel B."/>
            <person name="Barry K.W."/>
            <person name="Haridas S."/>
            <person name="Chen C."/>
            <person name="Bauer D."/>
            <person name="Andreopoulos W."/>
            <person name="Pangilinan J."/>
            <person name="LaButti K."/>
            <person name="Riley R."/>
            <person name="Lipzen A."/>
            <person name="Clum A."/>
            <person name="Drula E."/>
            <person name="Henrissat B."/>
            <person name="Kohler A."/>
            <person name="Grigoriev I.V."/>
            <person name="Martin F.M."/>
            <person name="Hacquard S."/>
        </authorList>
    </citation>
    <scope>NUCLEOTIDE SEQUENCE [LARGE SCALE GENOMIC DNA]</scope>
    <source>
        <strain evidence="3 4">MPI-CAGE-CH-0241</strain>
    </source>
</reference>
<accession>A0A9P8W633</accession>
<dbReference type="InterPro" id="IPR023606">
    <property type="entry name" value="CoA-Trfase_III_dom_1_sf"/>
</dbReference>
<dbReference type="GO" id="GO:0003824">
    <property type="term" value="F:catalytic activity"/>
    <property type="evidence" value="ECO:0007669"/>
    <property type="project" value="InterPro"/>
</dbReference>
<dbReference type="SUPFAM" id="SSF89796">
    <property type="entry name" value="CoA-transferase family III (CaiB/BaiF)"/>
    <property type="match status" value="1"/>
</dbReference>
<proteinExistence type="inferred from homology"/>
<dbReference type="OrthoDB" id="16747at2759"/>
<dbReference type="AlphaFoldDB" id="A0A9P8W633"/>
<feature type="region of interest" description="Disordered" evidence="2">
    <location>
        <begin position="354"/>
        <end position="381"/>
    </location>
</feature>